<proteinExistence type="predicted"/>
<evidence type="ECO:0000313" key="3">
    <source>
        <dbReference type="Proteomes" id="UP000198379"/>
    </source>
</evidence>
<dbReference type="SUPFAM" id="SSF53335">
    <property type="entry name" value="S-adenosyl-L-methionine-dependent methyltransferases"/>
    <property type="match status" value="1"/>
</dbReference>
<dbReference type="Gene3D" id="3.40.50.150">
    <property type="entry name" value="Vaccinia Virus protein VP39"/>
    <property type="match status" value="1"/>
</dbReference>
<gene>
    <name evidence="2" type="ORF">SAMN06265376_106372</name>
</gene>
<dbReference type="GO" id="GO:0032259">
    <property type="term" value="P:methylation"/>
    <property type="evidence" value="ECO:0007669"/>
    <property type="project" value="UniProtKB-KW"/>
</dbReference>
<dbReference type="EMBL" id="FZNY01000006">
    <property type="protein sequence ID" value="SNS10319.1"/>
    <property type="molecule type" value="Genomic_DNA"/>
</dbReference>
<keyword evidence="2" id="KW-0808">Transferase</keyword>
<feature type="domain" description="Methyltransferase FkbM" evidence="1">
    <location>
        <begin position="123"/>
        <end position="178"/>
    </location>
</feature>
<organism evidence="2 3">
    <name type="scientific">Dokdonia pacifica</name>
    <dbReference type="NCBI Taxonomy" id="1627892"/>
    <lineage>
        <taxon>Bacteria</taxon>
        <taxon>Pseudomonadati</taxon>
        <taxon>Bacteroidota</taxon>
        <taxon>Flavobacteriia</taxon>
        <taxon>Flavobacteriales</taxon>
        <taxon>Flavobacteriaceae</taxon>
        <taxon>Dokdonia</taxon>
    </lineage>
</organism>
<accession>A0A239BRM0</accession>
<keyword evidence="2" id="KW-0489">Methyltransferase</keyword>
<dbReference type="Pfam" id="PF05050">
    <property type="entry name" value="Methyltransf_21"/>
    <property type="match status" value="1"/>
</dbReference>
<dbReference type="RefSeq" id="WP_143337180.1">
    <property type="nucleotide sequence ID" value="NZ_BMEP01000005.1"/>
</dbReference>
<dbReference type="Proteomes" id="UP000198379">
    <property type="component" value="Unassembled WGS sequence"/>
</dbReference>
<protein>
    <submittedName>
        <fullName evidence="2">Methyltransferase FkbM domain-containing protein</fullName>
    </submittedName>
</protein>
<dbReference type="InterPro" id="IPR029063">
    <property type="entry name" value="SAM-dependent_MTases_sf"/>
</dbReference>
<evidence type="ECO:0000313" key="2">
    <source>
        <dbReference type="EMBL" id="SNS10319.1"/>
    </source>
</evidence>
<reference evidence="2 3" key="1">
    <citation type="submission" date="2017-06" db="EMBL/GenBank/DDBJ databases">
        <authorList>
            <person name="Kim H.J."/>
            <person name="Triplett B.A."/>
        </authorList>
    </citation>
    <scope>NUCLEOTIDE SEQUENCE [LARGE SCALE GENOMIC DNA]</scope>
    <source>
        <strain evidence="2 3">DSM 25597</strain>
    </source>
</reference>
<name>A0A239BRM0_9FLAO</name>
<dbReference type="InterPro" id="IPR006342">
    <property type="entry name" value="FkbM_mtfrase"/>
</dbReference>
<dbReference type="GO" id="GO:0008168">
    <property type="term" value="F:methyltransferase activity"/>
    <property type="evidence" value="ECO:0007669"/>
    <property type="project" value="UniProtKB-KW"/>
</dbReference>
<dbReference type="OrthoDB" id="6310850at2"/>
<evidence type="ECO:0000259" key="1">
    <source>
        <dbReference type="Pfam" id="PF05050"/>
    </source>
</evidence>
<dbReference type="AlphaFoldDB" id="A0A239BRM0"/>
<keyword evidence="3" id="KW-1185">Reference proteome</keyword>
<sequence>MLNSIKRYIKMILRSNGLYVEKSTSKNAVLSLIKSLYPIAIDKDLIRLGPEYDGGYLVPDDLENIKACFSPGVGRMSNFEFSCLEYGMQLFLADKSVDGPGIENKQLNFLKKYVGPINNDDYTTLDDWVASSMGNDPGDLMLQMDIEGFEYFTILNASEQLLKRFRVIVIEFHNLHKLWNKEFYLTASLVFQKILQNHYCIHIHPNNISPLYVQNGVEIPSVAEFTFIRKDRSENKGFRTDFPHQLDRDNTPNSPVVLPKIWYKA</sequence>